<dbReference type="PANTHER" id="PTHR22911:SF137">
    <property type="entry name" value="SOLUTE CARRIER FAMILY 35 MEMBER G2-RELATED"/>
    <property type="match status" value="1"/>
</dbReference>
<feature type="domain" description="EamA" evidence="3">
    <location>
        <begin position="160"/>
        <end position="296"/>
    </location>
</feature>
<organism evidence="4 5">
    <name type="scientific">Blautia pseudococcoides</name>
    <dbReference type="NCBI Taxonomy" id="1796616"/>
    <lineage>
        <taxon>Bacteria</taxon>
        <taxon>Bacillati</taxon>
        <taxon>Bacillota</taxon>
        <taxon>Clostridia</taxon>
        <taxon>Lachnospirales</taxon>
        <taxon>Lachnospiraceae</taxon>
        <taxon>Blautia</taxon>
    </lineage>
</organism>
<keyword evidence="5" id="KW-1185">Reference proteome</keyword>
<dbReference type="PANTHER" id="PTHR22911">
    <property type="entry name" value="ACYL-MALONYL CONDENSING ENZYME-RELATED"/>
    <property type="match status" value="1"/>
</dbReference>
<dbReference type="RefSeq" id="WP_065543800.1">
    <property type="nucleotide sequence ID" value="NZ_CP015405.2"/>
</dbReference>
<feature type="transmembrane region" description="Helical" evidence="2">
    <location>
        <begin position="258"/>
        <end position="276"/>
    </location>
</feature>
<feature type="transmembrane region" description="Helical" evidence="2">
    <location>
        <begin position="131"/>
        <end position="148"/>
    </location>
</feature>
<evidence type="ECO:0000259" key="3">
    <source>
        <dbReference type="Pfam" id="PF00892"/>
    </source>
</evidence>
<reference evidence="4" key="1">
    <citation type="submission" date="2017-04" db="EMBL/GenBank/DDBJ databases">
        <title>Complete Genome Sequences of Twelve Strains of a Stable Defined Moderately Diverse Mouse Microbiota 2 (sDMDMm2).</title>
        <authorList>
            <person name="Uchimura Y."/>
            <person name="Wyss M."/>
            <person name="Brugiroux S."/>
            <person name="Limenitakis J.P."/>
            <person name="Stecher B."/>
            <person name="McCoy K.D."/>
            <person name="Macpherson A.J."/>
        </authorList>
    </citation>
    <scope>NUCLEOTIDE SEQUENCE</scope>
    <source>
        <strain evidence="4">YL58</strain>
    </source>
</reference>
<dbReference type="OrthoDB" id="5604143at2"/>
<protein>
    <submittedName>
        <fullName evidence="4">EamA family transporter</fullName>
    </submittedName>
</protein>
<evidence type="ECO:0000256" key="1">
    <source>
        <dbReference type="ARBA" id="ARBA00007362"/>
    </source>
</evidence>
<dbReference type="EMBL" id="CP015405">
    <property type="protein sequence ID" value="ANU77694.1"/>
    <property type="molecule type" value="Genomic_DNA"/>
</dbReference>
<evidence type="ECO:0000313" key="4">
    <source>
        <dbReference type="EMBL" id="ANU77694.1"/>
    </source>
</evidence>
<feature type="transmembrane region" description="Helical" evidence="2">
    <location>
        <begin position="160"/>
        <end position="181"/>
    </location>
</feature>
<gene>
    <name evidence="4" type="ORF">A4V09_19265</name>
</gene>
<dbReference type="GO" id="GO:0016020">
    <property type="term" value="C:membrane"/>
    <property type="evidence" value="ECO:0007669"/>
    <property type="project" value="InterPro"/>
</dbReference>
<evidence type="ECO:0000256" key="2">
    <source>
        <dbReference type="SAM" id="Phobius"/>
    </source>
</evidence>
<keyword evidence="2" id="KW-1133">Transmembrane helix</keyword>
<dbReference type="InterPro" id="IPR000620">
    <property type="entry name" value="EamA_dom"/>
</dbReference>
<feature type="transmembrane region" description="Helical" evidence="2">
    <location>
        <begin position="282"/>
        <end position="302"/>
    </location>
</feature>
<feature type="transmembrane region" description="Helical" evidence="2">
    <location>
        <begin position="229"/>
        <end position="246"/>
    </location>
</feature>
<feature type="transmembrane region" description="Helical" evidence="2">
    <location>
        <begin position="102"/>
        <end position="124"/>
    </location>
</feature>
<dbReference type="Pfam" id="PF00892">
    <property type="entry name" value="EamA"/>
    <property type="match status" value="2"/>
</dbReference>
<feature type="transmembrane region" description="Helical" evidence="2">
    <location>
        <begin position="77"/>
        <end position="96"/>
    </location>
</feature>
<feature type="transmembrane region" description="Helical" evidence="2">
    <location>
        <begin position="7"/>
        <end position="28"/>
    </location>
</feature>
<dbReference type="AlphaFoldDB" id="A0A1C7IFK2"/>
<keyword evidence="2" id="KW-0472">Membrane</keyword>
<feature type="transmembrane region" description="Helical" evidence="2">
    <location>
        <begin position="202"/>
        <end position="223"/>
    </location>
</feature>
<dbReference type="SUPFAM" id="SSF103481">
    <property type="entry name" value="Multidrug resistance efflux transporter EmrE"/>
    <property type="match status" value="2"/>
</dbReference>
<dbReference type="STRING" id="1796616.A4V09_19265"/>
<sequence>MITGLAAGIFWAADTIILGIALAMTPFVSTEQAIFLAPFVSTFLHDFCSAVWMLFYMGIRKQMKQVVRALKTRSGKFIILGALFGGPIGMTGYVFAIKYLGATYTAMISAMFPALGAVLSYIFLKERMKPIQIMGFIVSIGGMVALGYTPGGSQISNFGIGFACALLCVVGWAVEVVICAYGMKDPNVNNEHALMIRQMTSAVFYGVVILTVIKGWGFTADIAFSKTTAIILASAFFGTASYLCYYKAINTMGAAKGMALDITYSAWSIVLALVFLGQMPDAKSVICGIVILLGSLTAAADLKEIFGIKPKTA</sequence>
<keyword evidence="2" id="KW-0812">Transmembrane</keyword>
<dbReference type="Proteomes" id="UP000092574">
    <property type="component" value="Chromosome"/>
</dbReference>
<name>A0A1C7IFK2_9FIRM</name>
<proteinExistence type="inferred from homology"/>
<accession>A0A1C7IFK2</accession>
<feature type="transmembrane region" description="Helical" evidence="2">
    <location>
        <begin position="34"/>
        <end position="56"/>
    </location>
</feature>
<feature type="domain" description="EamA" evidence="3">
    <location>
        <begin position="8"/>
        <end position="145"/>
    </location>
</feature>
<dbReference type="KEGG" id="byl:A4V09_19265"/>
<comment type="similarity">
    <text evidence="1">Belongs to the EamA transporter family.</text>
</comment>
<evidence type="ECO:0000313" key="5">
    <source>
        <dbReference type="Proteomes" id="UP000092574"/>
    </source>
</evidence>
<dbReference type="InterPro" id="IPR037185">
    <property type="entry name" value="EmrE-like"/>
</dbReference>